<evidence type="ECO:0000313" key="8">
    <source>
        <dbReference type="Proteomes" id="UP000036987"/>
    </source>
</evidence>
<evidence type="ECO:0000313" key="7">
    <source>
        <dbReference type="EMBL" id="KMZ71854.1"/>
    </source>
</evidence>
<dbReference type="SUPFAM" id="SSF51197">
    <property type="entry name" value="Clavaminate synthase-like"/>
    <property type="match status" value="1"/>
</dbReference>
<keyword evidence="8" id="KW-1185">Reference proteome</keyword>
<dbReference type="STRING" id="29655.A0A0K9PSC0"/>
<dbReference type="Pfam" id="PF03171">
    <property type="entry name" value="2OG-FeII_Oxy"/>
    <property type="match status" value="1"/>
</dbReference>
<dbReference type="EMBL" id="LFYR01000653">
    <property type="protein sequence ID" value="KMZ71854.1"/>
    <property type="molecule type" value="Genomic_DNA"/>
</dbReference>
<accession>A0A0K9PSC0</accession>
<dbReference type="InterPro" id="IPR026992">
    <property type="entry name" value="DIOX_N"/>
</dbReference>
<evidence type="ECO:0000259" key="6">
    <source>
        <dbReference type="PROSITE" id="PS51471"/>
    </source>
</evidence>
<dbReference type="OrthoDB" id="288590at2759"/>
<dbReference type="Pfam" id="PF14226">
    <property type="entry name" value="DIOX_N"/>
    <property type="match status" value="1"/>
</dbReference>
<comment type="cofactor">
    <cofactor evidence="1">
        <name>L-ascorbate</name>
        <dbReference type="ChEBI" id="CHEBI:38290"/>
    </cofactor>
</comment>
<comment type="caution">
    <text evidence="7">The sequence shown here is derived from an EMBL/GenBank/DDBJ whole genome shotgun (WGS) entry which is preliminary data.</text>
</comment>
<dbReference type="PANTHER" id="PTHR47990">
    <property type="entry name" value="2-OXOGLUTARATE (2OG) AND FE(II)-DEPENDENT OXYGENASE SUPERFAMILY PROTEIN-RELATED"/>
    <property type="match status" value="1"/>
</dbReference>
<evidence type="ECO:0000256" key="1">
    <source>
        <dbReference type="ARBA" id="ARBA00001961"/>
    </source>
</evidence>
<dbReference type="PRINTS" id="PR00682">
    <property type="entry name" value="IPNSYNTHASE"/>
</dbReference>
<evidence type="ECO:0000256" key="3">
    <source>
        <dbReference type="ARBA" id="ARBA00023002"/>
    </source>
</evidence>
<dbReference type="InterPro" id="IPR027443">
    <property type="entry name" value="IPNS-like_sf"/>
</dbReference>
<protein>
    <submittedName>
        <fullName evidence="7">Gibberellin 2-beta-dioxygenase 8</fullName>
    </submittedName>
</protein>
<dbReference type="GO" id="GO:0045487">
    <property type="term" value="P:gibberellin catabolic process"/>
    <property type="evidence" value="ECO:0000318"/>
    <property type="project" value="GO_Central"/>
</dbReference>
<evidence type="ECO:0000256" key="4">
    <source>
        <dbReference type="ARBA" id="ARBA00023004"/>
    </source>
</evidence>
<proteinExistence type="inferred from homology"/>
<keyword evidence="3 5" id="KW-0560">Oxidoreductase</keyword>
<keyword evidence="4 5" id="KW-0408">Iron</keyword>
<feature type="domain" description="Fe2OG dioxygenase" evidence="6">
    <location>
        <begin position="199"/>
        <end position="300"/>
    </location>
</feature>
<gene>
    <name evidence="7" type="ORF">ZOSMA_173G00040</name>
</gene>
<dbReference type="AlphaFoldDB" id="A0A0K9PSC0"/>
<evidence type="ECO:0000256" key="5">
    <source>
        <dbReference type="RuleBase" id="RU003682"/>
    </source>
</evidence>
<dbReference type="InterPro" id="IPR050231">
    <property type="entry name" value="Iron_ascorbate_oxido_reductase"/>
</dbReference>
<dbReference type="InterPro" id="IPR005123">
    <property type="entry name" value="Oxoglu/Fe-dep_dioxygenase_dom"/>
</dbReference>
<keyword evidence="2 5" id="KW-0479">Metal-binding</keyword>
<comment type="similarity">
    <text evidence="5">Belongs to the iron/ascorbate-dependent oxidoreductase family.</text>
</comment>
<dbReference type="GO" id="GO:0045543">
    <property type="term" value="F:gibberellin 2-beta-dioxygenase activity"/>
    <property type="evidence" value="ECO:0000318"/>
    <property type="project" value="GO_Central"/>
</dbReference>
<dbReference type="GO" id="GO:0046872">
    <property type="term" value="F:metal ion binding"/>
    <property type="evidence" value="ECO:0007669"/>
    <property type="project" value="UniProtKB-KW"/>
</dbReference>
<keyword evidence="7" id="KW-0223">Dioxygenase</keyword>
<dbReference type="Proteomes" id="UP000036987">
    <property type="component" value="Unassembled WGS sequence"/>
</dbReference>
<dbReference type="OMA" id="FREYRNQ"/>
<dbReference type="PROSITE" id="PS51471">
    <property type="entry name" value="FE2OG_OXY"/>
    <property type="match status" value="1"/>
</dbReference>
<dbReference type="InterPro" id="IPR044861">
    <property type="entry name" value="IPNS-like_FE2OG_OXY"/>
</dbReference>
<dbReference type="Gene3D" id="2.60.120.330">
    <property type="entry name" value="B-lactam Antibiotic, Isopenicillin N Synthase, Chain"/>
    <property type="match status" value="1"/>
</dbReference>
<reference evidence="8" key="1">
    <citation type="journal article" date="2016" name="Nature">
        <title>The genome of the seagrass Zostera marina reveals angiosperm adaptation to the sea.</title>
        <authorList>
            <person name="Olsen J.L."/>
            <person name="Rouze P."/>
            <person name="Verhelst B."/>
            <person name="Lin Y.-C."/>
            <person name="Bayer T."/>
            <person name="Collen J."/>
            <person name="Dattolo E."/>
            <person name="De Paoli E."/>
            <person name="Dittami S."/>
            <person name="Maumus F."/>
            <person name="Michel G."/>
            <person name="Kersting A."/>
            <person name="Lauritano C."/>
            <person name="Lohaus R."/>
            <person name="Toepel M."/>
            <person name="Tonon T."/>
            <person name="Vanneste K."/>
            <person name="Amirebrahimi M."/>
            <person name="Brakel J."/>
            <person name="Bostroem C."/>
            <person name="Chovatia M."/>
            <person name="Grimwood J."/>
            <person name="Jenkins J.W."/>
            <person name="Jueterbock A."/>
            <person name="Mraz A."/>
            <person name="Stam W.T."/>
            <person name="Tice H."/>
            <person name="Bornberg-Bauer E."/>
            <person name="Green P.J."/>
            <person name="Pearson G.A."/>
            <person name="Procaccini G."/>
            <person name="Duarte C.M."/>
            <person name="Schmutz J."/>
            <person name="Reusch T.B.H."/>
            <person name="Van de Peer Y."/>
        </authorList>
    </citation>
    <scope>NUCLEOTIDE SEQUENCE [LARGE SCALE GENOMIC DNA]</scope>
    <source>
        <strain evidence="8">cv. Finnish</strain>
    </source>
</reference>
<sequence length="350" mass="40191">MKEDMANPPFADHLEAFLSDNYKVDGDGQPQQQKEGKLPIIDIGSLVSGGEEEERRRCVDAMERASREWGFFQIKNHGLSDDLFSEMRREKKKIFECSFEKKSSGCERFNKFYSWGAPNATSLHQFSWYEAFHLPVSFISEETETSDDRHRDQKQQFQSLWEVLDRYTTAVSKLAEVLAGALIETKDGSSTMRSDKYFKKDNCFLRLNRYPPCPLSSEIHGLTSHTDSDFLTILWQDEVGGLQLMKDSKWVSVHPHPGALIVNIGDLFQAWSNDVYRSVEHRVMTNAKLERYSVGYFVCPSSDSVVGSCSRKEEETSLYKKFTFGEYKTQVQKDVKNTGNKVGLSRFLLL</sequence>
<organism evidence="7 8">
    <name type="scientific">Zostera marina</name>
    <name type="common">Eelgrass</name>
    <dbReference type="NCBI Taxonomy" id="29655"/>
    <lineage>
        <taxon>Eukaryota</taxon>
        <taxon>Viridiplantae</taxon>
        <taxon>Streptophyta</taxon>
        <taxon>Embryophyta</taxon>
        <taxon>Tracheophyta</taxon>
        <taxon>Spermatophyta</taxon>
        <taxon>Magnoliopsida</taxon>
        <taxon>Liliopsida</taxon>
        <taxon>Zosteraceae</taxon>
        <taxon>Zostera</taxon>
    </lineage>
</organism>
<name>A0A0K9PSC0_ZOSMR</name>
<evidence type="ECO:0000256" key="2">
    <source>
        <dbReference type="ARBA" id="ARBA00022723"/>
    </source>
</evidence>